<evidence type="ECO:0000256" key="11">
    <source>
        <dbReference type="ARBA" id="ARBA00023136"/>
    </source>
</evidence>
<dbReference type="GO" id="GO:0005886">
    <property type="term" value="C:plasma membrane"/>
    <property type="evidence" value="ECO:0007669"/>
    <property type="project" value="UniProtKB-SubCell"/>
</dbReference>
<feature type="transmembrane region" description="Helical" evidence="13">
    <location>
        <begin position="147"/>
        <end position="166"/>
    </location>
</feature>
<dbReference type="EMBL" id="FNAV01000011">
    <property type="protein sequence ID" value="SDF04071.1"/>
    <property type="molecule type" value="Genomic_DNA"/>
</dbReference>
<organism evidence="15 16">
    <name type="scientific">Salipiger thiooxidans</name>
    <dbReference type="NCBI Taxonomy" id="282683"/>
    <lineage>
        <taxon>Bacteria</taxon>
        <taxon>Pseudomonadati</taxon>
        <taxon>Pseudomonadota</taxon>
        <taxon>Alphaproteobacteria</taxon>
        <taxon>Rhodobacterales</taxon>
        <taxon>Roseobacteraceae</taxon>
        <taxon>Salipiger</taxon>
    </lineage>
</organism>
<feature type="transmembrane region" description="Helical" evidence="13">
    <location>
        <begin position="59"/>
        <end position="76"/>
    </location>
</feature>
<dbReference type="Pfam" id="PF01292">
    <property type="entry name" value="Ni_hydr_CYTB"/>
    <property type="match status" value="1"/>
</dbReference>
<feature type="transmembrane region" description="Helical" evidence="13">
    <location>
        <begin position="16"/>
        <end position="38"/>
    </location>
</feature>
<dbReference type="Proteomes" id="UP000198994">
    <property type="component" value="Unassembled WGS sequence"/>
</dbReference>
<dbReference type="RefSeq" id="WP_089961569.1">
    <property type="nucleotide sequence ID" value="NZ_FNAV01000011.1"/>
</dbReference>
<dbReference type="SMART" id="SM00867">
    <property type="entry name" value="YceI"/>
    <property type="match status" value="1"/>
</dbReference>
<dbReference type="PANTHER" id="PTHR30529">
    <property type="entry name" value="CYTOCHROME B561"/>
    <property type="match status" value="1"/>
</dbReference>
<keyword evidence="10" id="KW-0408">Iron</keyword>
<accession>A0A1G7HU55</accession>
<gene>
    <name evidence="15" type="ORF">SAMN04488105_111171</name>
</gene>
<dbReference type="GO" id="GO:0009055">
    <property type="term" value="F:electron transfer activity"/>
    <property type="evidence" value="ECO:0007669"/>
    <property type="project" value="InterPro"/>
</dbReference>
<dbReference type="InterPro" id="IPR011577">
    <property type="entry name" value="Cyt_b561_bac/Ni-Hgenase"/>
</dbReference>
<dbReference type="STRING" id="282683.SAMN04488105_111171"/>
<feature type="transmembrane region" description="Helical" evidence="13">
    <location>
        <begin position="202"/>
        <end position="223"/>
    </location>
</feature>
<evidence type="ECO:0000256" key="4">
    <source>
        <dbReference type="ARBA" id="ARBA00022475"/>
    </source>
</evidence>
<evidence type="ECO:0000256" key="10">
    <source>
        <dbReference type="ARBA" id="ARBA00023004"/>
    </source>
</evidence>
<keyword evidence="3" id="KW-0813">Transport</keyword>
<keyword evidence="8" id="KW-0249">Electron transport</keyword>
<evidence type="ECO:0000256" key="3">
    <source>
        <dbReference type="ARBA" id="ARBA00022448"/>
    </source>
</evidence>
<sequence length="399" mass="42124">MPLANTETSYGTLARAFHWLIALGILIMVPLGWIAHLAPMQDAGQIGLKSALFSAHKTLGVALFFLALLRIVWMIAQPKPAPLHPDRVAERLLADTVHWGLYAALVIVPLSGWVEHAATDGFAPILWPFGQDLPLVPNSPELAETAAAVHFLAQWLLVGIVALHILGAVKHAVIDRDPTLARMVRGAHAGTPGRHHGHVAPLVLASAAWIAVLGGAAAAGYFAQEPGAEAPTLEAAASDWEVQEGTLSISLVQMGSEVTGSFADWTAAIAFEQQDAPGKSGEVTVQIAIPSLTLGSVTKQALGKDFFDAEGFPTATFQADILSAADGYVAEGTLSMKGAEVPVSLPFQLRIDGDTARMQGRTTLDRRNYAIGDNMGDPGQLSFEVDVIVELTATRAPGQ</sequence>
<dbReference type="GO" id="GO:0022904">
    <property type="term" value="P:respiratory electron transport chain"/>
    <property type="evidence" value="ECO:0007669"/>
    <property type="project" value="InterPro"/>
</dbReference>
<reference evidence="16" key="1">
    <citation type="submission" date="2016-10" db="EMBL/GenBank/DDBJ databases">
        <authorList>
            <person name="Varghese N."/>
            <person name="Submissions S."/>
        </authorList>
    </citation>
    <scope>NUCLEOTIDE SEQUENCE [LARGE SCALE GENOMIC DNA]</scope>
    <source>
        <strain evidence="16">DSM 10146</strain>
    </source>
</reference>
<evidence type="ECO:0000256" key="13">
    <source>
        <dbReference type="SAM" id="Phobius"/>
    </source>
</evidence>
<evidence type="ECO:0000256" key="1">
    <source>
        <dbReference type="ARBA" id="ARBA00001970"/>
    </source>
</evidence>
<evidence type="ECO:0000256" key="9">
    <source>
        <dbReference type="ARBA" id="ARBA00022989"/>
    </source>
</evidence>
<dbReference type="Pfam" id="PF04264">
    <property type="entry name" value="YceI"/>
    <property type="match status" value="1"/>
</dbReference>
<evidence type="ECO:0000256" key="8">
    <source>
        <dbReference type="ARBA" id="ARBA00022982"/>
    </source>
</evidence>
<evidence type="ECO:0000256" key="7">
    <source>
        <dbReference type="ARBA" id="ARBA00022723"/>
    </source>
</evidence>
<protein>
    <submittedName>
        <fullName evidence="15">Cytochrome b561</fullName>
    </submittedName>
</protein>
<dbReference type="PANTHER" id="PTHR30529:SF1">
    <property type="entry name" value="CYTOCHROME B561 HOMOLOG 2"/>
    <property type="match status" value="1"/>
</dbReference>
<dbReference type="InterPro" id="IPR007372">
    <property type="entry name" value="Lipid/polyisoprenoid-bd_YceI"/>
</dbReference>
<name>A0A1G7HU55_9RHOB</name>
<dbReference type="SUPFAM" id="SSF81342">
    <property type="entry name" value="Transmembrane di-heme cytochromes"/>
    <property type="match status" value="1"/>
</dbReference>
<comment type="subcellular location">
    <subcellularLocation>
        <location evidence="2">Cell membrane</location>
        <topology evidence="2">Multi-pass membrane protein</topology>
    </subcellularLocation>
</comment>
<evidence type="ECO:0000256" key="6">
    <source>
        <dbReference type="ARBA" id="ARBA00022692"/>
    </source>
</evidence>
<dbReference type="SUPFAM" id="SSF101874">
    <property type="entry name" value="YceI-like"/>
    <property type="match status" value="1"/>
</dbReference>
<dbReference type="Gene3D" id="2.40.128.110">
    <property type="entry name" value="Lipid/polyisoprenoid-binding, YceI-like"/>
    <property type="match status" value="1"/>
</dbReference>
<evidence type="ECO:0000256" key="12">
    <source>
        <dbReference type="ARBA" id="ARBA00037975"/>
    </source>
</evidence>
<keyword evidence="5" id="KW-0349">Heme</keyword>
<feature type="domain" description="Lipid/polyisoprenoid-binding YceI-like" evidence="14">
    <location>
        <begin position="239"/>
        <end position="394"/>
    </location>
</feature>
<keyword evidence="4" id="KW-1003">Cell membrane</keyword>
<evidence type="ECO:0000313" key="15">
    <source>
        <dbReference type="EMBL" id="SDF04071.1"/>
    </source>
</evidence>
<evidence type="ECO:0000256" key="2">
    <source>
        <dbReference type="ARBA" id="ARBA00004651"/>
    </source>
</evidence>
<evidence type="ECO:0000313" key="16">
    <source>
        <dbReference type="Proteomes" id="UP000198994"/>
    </source>
</evidence>
<dbReference type="GO" id="GO:0046872">
    <property type="term" value="F:metal ion binding"/>
    <property type="evidence" value="ECO:0007669"/>
    <property type="project" value="UniProtKB-KW"/>
</dbReference>
<dbReference type="InterPro" id="IPR036761">
    <property type="entry name" value="TTHA0802/YceI-like_sf"/>
</dbReference>
<dbReference type="InterPro" id="IPR016174">
    <property type="entry name" value="Di-haem_cyt_TM"/>
</dbReference>
<dbReference type="InterPro" id="IPR052168">
    <property type="entry name" value="Cytochrome_b561_oxidase"/>
</dbReference>
<evidence type="ECO:0000259" key="14">
    <source>
        <dbReference type="SMART" id="SM00867"/>
    </source>
</evidence>
<keyword evidence="6 13" id="KW-0812">Transmembrane</keyword>
<dbReference type="Gene3D" id="1.20.950.20">
    <property type="entry name" value="Transmembrane di-heme cytochromes, Chain C"/>
    <property type="match status" value="1"/>
</dbReference>
<keyword evidence="16" id="KW-1185">Reference proteome</keyword>
<comment type="cofactor">
    <cofactor evidence="1">
        <name>heme b</name>
        <dbReference type="ChEBI" id="CHEBI:60344"/>
    </cofactor>
</comment>
<dbReference type="GO" id="GO:0020037">
    <property type="term" value="F:heme binding"/>
    <property type="evidence" value="ECO:0007669"/>
    <property type="project" value="TreeGrafter"/>
</dbReference>
<dbReference type="OrthoDB" id="1247465at2"/>
<proteinExistence type="inferred from homology"/>
<keyword evidence="11 13" id="KW-0472">Membrane</keyword>
<comment type="similarity">
    <text evidence="12">Belongs to the cytochrome b561 family.</text>
</comment>
<keyword evidence="9 13" id="KW-1133">Transmembrane helix</keyword>
<keyword evidence="7" id="KW-0479">Metal-binding</keyword>
<dbReference type="AlphaFoldDB" id="A0A1G7HU55"/>
<evidence type="ECO:0000256" key="5">
    <source>
        <dbReference type="ARBA" id="ARBA00022617"/>
    </source>
</evidence>